<dbReference type="Gene3D" id="3.20.20.70">
    <property type="entry name" value="Aldolase class I"/>
    <property type="match status" value="1"/>
</dbReference>
<evidence type="ECO:0000313" key="1">
    <source>
        <dbReference type="EMBL" id="QDU28584.1"/>
    </source>
</evidence>
<accession>A0A517YED5</accession>
<gene>
    <name evidence="1" type="ORF">ETAA8_36870</name>
</gene>
<proteinExistence type="predicted"/>
<dbReference type="InterPro" id="IPR017853">
    <property type="entry name" value="GH"/>
</dbReference>
<dbReference type="InterPro" id="IPR013785">
    <property type="entry name" value="Aldolase_TIM"/>
</dbReference>
<organism evidence="1 2">
    <name type="scientific">Anatilimnocola aggregata</name>
    <dbReference type="NCBI Taxonomy" id="2528021"/>
    <lineage>
        <taxon>Bacteria</taxon>
        <taxon>Pseudomonadati</taxon>
        <taxon>Planctomycetota</taxon>
        <taxon>Planctomycetia</taxon>
        <taxon>Pirellulales</taxon>
        <taxon>Pirellulaceae</taxon>
        <taxon>Anatilimnocola</taxon>
    </lineage>
</organism>
<protein>
    <recommendedName>
        <fullName evidence="3">Alpha-galactosidase</fullName>
    </recommendedName>
</protein>
<sequence>MLVSEPFPQRFIVVLAICLAGAITSSSAAELRLENQFLARTVVVENGRLRTACLVNKLDSKELKPTGAEEFRLRLSADVNSKQPDVMLTAADFEVTSSEATAERIRIELRNTTYGVRVEVYYTLRPGKRYGHKHLEIVSDEERTLELVDIESLVIAEAFAPYKAKDLMRAYGRFLPALGQPLYTNGTATFWGVEFPAAWNRLEGETLRCGVQDGVTLQPGRRFTTHRAVFGVCDDPEFVQDAFLDYIDEIRASPAKLSVQYNSWFDFGGGITQQKLQQSLDTLHQELVEKRGCRPLDVYVIDDGWQNSRPPRSPLADWSKGIFPVNEANFDADLRSARAAIEAKGSHLGLWASPACLFGATANLEVLEQSGFEVLVGEKHPKSGRAKKAMSMAGPKYLSLLEKRLLEMVDMGSVYFKLDGIFGDMQSRLFETIPHRGTPVTTSLLPSDGMSANDPRIDDAKFDEMKRYYITVATQRLAAIFDKMHAKNPQVRILCHNGATISPWWLMHLDVLSLVNCNDGAPGDRTLQMCYRDGLYYQLTRRDGNQVPLNSFFNHEPAKDGNRFDDASPEAFKDYLFLALSRGTLTVELYFVVNSLDAQDFDVVADGLKWVHRTAPAFKRARMHGDSPIGATTVDEGQLSLKRFQPDIDGKVYGYTGWTQTQGYVSIHNPSKTVKPYSFTLDRRFGLLPNSGPFQLSVIHGESAKELKREWKFGESVTLNVQPQQVIILDFQQ</sequence>
<dbReference type="KEGG" id="aagg:ETAA8_36870"/>
<evidence type="ECO:0008006" key="3">
    <source>
        <dbReference type="Google" id="ProtNLM"/>
    </source>
</evidence>
<dbReference type="SUPFAM" id="SSF51445">
    <property type="entry name" value="(Trans)glycosidases"/>
    <property type="match status" value="1"/>
</dbReference>
<keyword evidence="2" id="KW-1185">Reference proteome</keyword>
<reference evidence="1 2" key="1">
    <citation type="submission" date="2019-02" db="EMBL/GenBank/DDBJ databases">
        <title>Deep-cultivation of Planctomycetes and their phenomic and genomic characterization uncovers novel biology.</title>
        <authorList>
            <person name="Wiegand S."/>
            <person name="Jogler M."/>
            <person name="Boedeker C."/>
            <person name="Pinto D."/>
            <person name="Vollmers J."/>
            <person name="Rivas-Marin E."/>
            <person name="Kohn T."/>
            <person name="Peeters S.H."/>
            <person name="Heuer A."/>
            <person name="Rast P."/>
            <person name="Oberbeckmann S."/>
            <person name="Bunk B."/>
            <person name="Jeske O."/>
            <person name="Meyerdierks A."/>
            <person name="Storesund J.E."/>
            <person name="Kallscheuer N."/>
            <person name="Luecker S."/>
            <person name="Lage O.M."/>
            <person name="Pohl T."/>
            <person name="Merkel B.J."/>
            <person name="Hornburger P."/>
            <person name="Mueller R.-W."/>
            <person name="Bruemmer F."/>
            <person name="Labrenz M."/>
            <person name="Spormann A.M."/>
            <person name="Op den Camp H."/>
            <person name="Overmann J."/>
            <person name="Amann R."/>
            <person name="Jetten M.S.M."/>
            <person name="Mascher T."/>
            <person name="Medema M.H."/>
            <person name="Devos D.P."/>
            <person name="Kaster A.-K."/>
            <person name="Ovreas L."/>
            <person name="Rohde M."/>
            <person name="Galperin M.Y."/>
            <person name="Jogler C."/>
        </authorList>
    </citation>
    <scope>NUCLEOTIDE SEQUENCE [LARGE SCALE GENOMIC DNA]</scope>
    <source>
        <strain evidence="1 2">ETA_A8</strain>
    </source>
</reference>
<name>A0A517YED5_9BACT</name>
<dbReference type="AlphaFoldDB" id="A0A517YED5"/>
<evidence type="ECO:0000313" key="2">
    <source>
        <dbReference type="Proteomes" id="UP000315017"/>
    </source>
</evidence>
<dbReference type="Proteomes" id="UP000315017">
    <property type="component" value="Chromosome"/>
</dbReference>
<dbReference type="EMBL" id="CP036274">
    <property type="protein sequence ID" value="QDU28584.1"/>
    <property type="molecule type" value="Genomic_DNA"/>
</dbReference>